<dbReference type="EMBL" id="AYJU01000017">
    <property type="protein sequence ID" value="EST53162.1"/>
    <property type="molecule type" value="Genomic_DNA"/>
</dbReference>
<dbReference type="PANTHER" id="PTHR42815">
    <property type="entry name" value="FAD-BINDING, PUTATIVE (AFU_ORTHOLOGUE AFUA_6G07600)-RELATED"/>
    <property type="match status" value="1"/>
</dbReference>
<dbReference type="InterPro" id="IPR011576">
    <property type="entry name" value="Pyridox_Oxase_N"/>
</dbReference>
<dbReference type="SUPFAM" id="SSF50475">
    <property type="entry name" value="FMN-binding split barrel"/>
    <property type="match status" value="1"/>
</dbReference>
<keyword evidence="2" id="KW-0378">Hydrolase</keyword>
<dbReference type="HOGENOM" id="CLU_085054_1_0_9"/>
<evidence type="ECO:0000313" key="3">
    <source>
        <dbReference type="Proteomes" id="UP000017973"/>
    </source>
</evidence>
<sequence length="233" mass="26521">MSFLCYDGHRQEKSKDKEVLRMQGFGVFRDVVTEQTVLREMFGEPSRVVQNKSIDHLDEHCRDFIAKSPFLVIATSDEAGRCDASPRGDAPGFVHIVDDRHLVIPERPGNKRMDSLRNILANSQIGLIFLIPTLQETLRINGRACVIRDEEILEKMAVNEKRPLVGIGVKVEECYMHCAKSFMRSGLWNPETWPTKENVPNAAQILADHIKLPDLTVKEVAEGLMDSYKNRLY</sequence>
<organism evidence="2 3">
    <name type="scientific">Brevibacillus panacihumi W25</name>
    <dbReference type="NCBI Taxonomy" id="1408254"/>
    <lineage>
        <taxon>Bacteria</taxon>
        <taxon>Bacillati</taxon>
        <taxon>Bacillota</taxon>
        <taxon>Bacilli</taxon>
        <taxon>Bacillales</taxon>
        <taxon>Paenibacillaceae</taxon>
        <taxon>Brevibacillus</taxon>
    </lineage>
</organism>
<proteinExistence type="predicted"/>
<dbReference type="GO" id="GO:0016787">
    <property type="term" value="F:hydrolase activity"/>
    <property type="evidence" value="ECO:0007669"/>
    <property type="project" value="UniProtKB-KW"/>
</dbReference>
<keyword evidence="3" id="KW-1185">Reference proteome</keyword>
<dbReference type="PANTHER" id="PTHR42815:SF2">
    <property type="entry name" value="FAD-BINDING, PUTATIVE (AFU_ORTHOLOGUE AFUA_6G07600)-RELATED"/>
    <property type="match status" value="1"/>
</dbReference>
<comment type="caution">
    <text evidence="2">The sequence shown here is derived from an EMBL/GenBank/DDBJ whole genome shotgun (WGS) entry which is preliminary data.</text>
</comment>
<dbReference type="AlphaFoldDB" id="V6M4B9"/>
<evidence type="ECO:0000313" key="2">
    <source>
        <dbReference type="EMBL" id="EST53162.1"/>
    </source>
</evidence>
<protein>
    <submittedName>
        <fullName evidence="2">Phosphohydrolase</fullName>
    </submittedName>
</protein>
<dbReference type="eggNOG" id="COG3576">
    <property type="taxonomic scope" value="Bacteria"/>
</dbReference>
<dbReference type="NCBIfam" id="TIGR04025">
    <property type="entry name" value="PPOX_FMN_DR2398"/>
    <property type="match status" value="1"/>
</dbReference>
<dbReference type="InterPro" id="IPR024029">
    <property type="entry name" value="Pyridox_Oxase_FMN-dep"/>
</dbReference>
<dbReference type="InterPro" id="IPR012349">
    <property type="entry name" value="Split_barrel_FMN-bd"/>
</dbReference>
<dbReference type="STRING" id="1408254.T458_20020"/>
<reference evidence="2 3" key="1">
    <citation type="journal article" date="2014" name="Genome Announc.">
        <title>Draft Genome Sequence of Brevibacillus panacihumi Strain W25, a Halotolerant Hydrocarbon-Degrading Bacterium.</title>
        <authorList>
            <person name="Wang X."/>
            <person name="Jin D."/>
            <person name="Zhou L."/>
            <person name="Wu L."/>
            <person name="An W."/>
            <person name="Chen Y."/>
            <person name="Zhao L."/>
        </authorList>
    </citation>
    <scope>NUCLEOTIDE SEQUENCE [LARGE SCALE GENOMIC DNA]</scope>
    <source>
        <strain evidence="2 3">W25</strain>
    </source>
</reference>
<accession>V6M4B9</accession>
<dbReference type="Pfam" id="PF01243">
    <property type="entry name" value="PNPOx_N"/>
    <property type="match status" value="1"/>
</dbReference>
<dbReference type="PATRIC" id="fig|1408254.3.peg.3925"/>
<dbReference type="Gene3D" id="2.30.110.10">
    <property type="entry name" value="Electron Transport, Fmn-binding Protein, Chain A"/>
    <property type="match status" value="1"/>
</dbReference>
<name>V6M4B9_9BACL</name>
<gene>
    <name evidence="2" type="ORF">T458_20020</name>
</gene>
<dbReference type="Proteomes" id="UP000017973">
    <property type="component" value="Unassembled WGS sequence"/>
</dbReference>
<evidence type="ECO:0000259" key="1">
    <source>
        <dbReference type="Pfam" id="PF01243"/>
    </source>
</evidence>
<feature type="domain" description="Pyridoxamine 5'-phosphate oxidase N-terminal" evidence="1">
    <location>
        <begin position="57"/>
        <end position="178"/>
    </location>
</feature>